<comment type="caution">
    <text evidence="5">The sequence shown here is derived from an EMBL/GenBank/DDBJ whole genome shotgun (WGS) entry which is preliminary data.</text>
</comment>
<dbReference type="Gene3D" id="3.30.420.40">
    <property type="match status" value="4"/>
</dbReference>
<dbReference type="Proteomes" id="UP000077202">
    <property type="component" value="Unassembled WGS sequence"/>
</dbReference>
<evidence type="ECO:0000313" key="5">
    <source>
        <dbReference type="EMBL" id="OAE24580.1"/>
    </source>
</evidence>
<dbReference type="CDD" id="cd10210">
    <property type="entry name" value="ASKHA_NBD_Arp6"/>
    <property type="match status" value="1"/>
</dbReference>
<evidence type="ECO:0000256" key="1">
    <source>
        <dbReference type="ARBA" id="ARBA00004123"/>
    </source>
</evidence>
<evidence type="ECO:0000256" key="3">
    <source>
        <dbReference type="RuleBase" id="RU000487"/>
    </source>
</evidence>
<accession>A0A176VUV5</accession>
<feature type="region of interest" description="Disordered" evidence="4">
    <location>
        <begin position="279"/>
        <end position="310"/>
    </location>
</feature>
<comment type="subcellular location">
    <subcellularLocation>
        <location evidence="1">Nucleus</location>
    </subcellularLocation>
</comment>
<evidence type="ECO:0000256" key="4">
    <source>
        <dbReference type="SAM" id="MobiDB-lite"/>
    </source>
</evidence>
<name>A0A176VUV5_MARPO</name>
<gene>
    <name evidence="5" type="ORF">AXG93_2415s1620</name>
</gene>
<dbReference type="EMBL" id="LVLJ01002571">
    <property type="protein sequence ID" value="OAE24580.1"/>
    <property type="molecule type" value="Genomic_DNA"/>
</dbReference>
<dbReference type="InterPro" id="IPR004000">
    <property type="entry name" value="Actin"/>
</dbReference>
<dbReference type="AlphaFoldDB" id="A0A176VUV5"/>
<dbReference type="SMART" id="SM00268">
    <property type="entry name" value="ACTIN"/>
    <property type="match status" value="1"/>
</dbReference>
<evidence type="ECO:0008006" key="7">
    <source>
        <dbReference type="Google" id="ProtNLM"/>
    </source>
</evidence>
<evidence type="ECO:0000256" key="2">
    <source>
        <dbReference type="ARBA" id="ARBA00023242"/>
    </source>
</evidence>
<keyword evidence="2" id="KW-0539">Nucleus</keyword>
<dbReference type="SUPFAM" id="SSF53067">
    <property type="entry name" value="Actin-like ATPase domain"/>
    <property type="match status" value="2"/>
</dbReference>
<dbReference type="FunFam" id="3.30.420.40:FF:000048">
    <property type="entry name" value="ARP5 actin-related protein 5 homolog"/>
    <property type="match status" value="1"/>
</dbReference>
<dbReference type="Gene3D" id="3.90.640.10">
    <property type="entry name" value="Actin, Chain A, domain 4"/>
    <property type="match status" value="2"/>
</dbReference>
<dbReference type="PANTHER" id="PTHR11937">
    <property type="entry name" value="ACTIN"/>
    <property type="match status" value="1"/>
</dbReference>
<dbReference type="FunFam" id="3.30.420.40:FF:000058">
    <property type="entry name" value="Putative actin-related protein 5"/>
    <property type="match status" value="1"/>
</dbReference>
<evidence type="ECO:0000313" key="6">
    <source>
        <dbReference type="Proteomes" id="UP000077202"/>
    </source>
</evidence>
<organism evidence="5 6">
    <name type="scientific">Marchantia polymorpha subsp. ruderalis</name>
    <dbReference type="NCBI Taxonomy" id="1480154"/>
    <lineage>
        <taxon>Eukaryota</taxon>
        <taxon>Viridiplantae</taxon>
        <taxon>Streptophyta</taxon>
        <taxon>Embryophyta</taxon>
        <taxon>Marchantiophyta</taxon>
        <taxon>Marchantiopsida</taxon>
        <taxon>Marchantiidae</taxon>
        <taxon>Marchantiales</taxon>
        <taxon>Marchantiaceae</taxon>
        <taxon>Marchantia</taxon>
    </lineage>
</organism>
<reference evidence="5" key="1">
    <citation type="submission" date="2016-03" db="EMBL/GenBank/DDBJ databases">
        <title>Mechanisms controlling the formation of the plant cell surface in tip-growing cells are functionally conserved among land plants.</title>
        <authorList>
            <person name="Honkanen S."/>
            <person name="Jones V.A."/>
            <person name="Morieri G."/>
            <person name="Champion C."/>
            <person name="Hetherington A.J."/>
            <person name="Kelly S."/>
            <person name="Saint-Marcoux D."/>
            <person name="Proust H."/>
            <person name="Prescott H."/>
            <person name="Dolan L."/>
        </authorList>
    </citation>
    <scope>NUCLEOTIDE SEQUENCE [LARGE SCALE GENOMIC DNA]</scope>
    <source>
        <tissue evidence="5">Whole gametophyte</tissue>
    </source>
</reference>
<dbReference type="Pfam" id="PF00022">
    <property type="entry name" value="Actin"/>
    <property type="match status" value="1"/>
</dbReference>
<proteinExistence type="inferred from homology"/>
<protein>
    <recommendedName>
        <fullName evidence="7">Actin-related protein 6</fullName>
    </recommendedName>
</protein>
<comment type="similarity">
    <text evidence="3">Belongs to the actin family.</text>
</comment>
<dbReference type="GO" id="GO:0005634">
    <property type="term" value="C:nucleus"/>
    <property type="evidence" value="ECO:0007669"/>
    <property type="project" value="UniProtKB-SubCell"/>
</dbReference>
<dbReference type="InterPro" id="IPR043129">
    <property type="entry name" value="ATPase_NBD"/>
</dbReference>
<sequence length="448" mass="49654">MARGGGGGAGGAGKTTVVVLDNGAGFCKAGFGGETDPSVVVPNCMARPRSAKKWVVGDQISEVQDIQGISIRRPMDRGYLINPDTEKEIWERVFKTHLKIRPSECSLLLVEPLFNLPSIQKSTDEIVFEEFGFQSLFVANAPALSHNYQVDCAPDSLIAKSNCSLVVDAGFSFTHAVPVFDGFVVNHAARRMNLGGKALTNYLKELVSYRAWNMMDETYIMEDVKEKLCLCSLDTAADLDVARSRGRSNYFLCDYILPDGIKHKRGFVKNPQAASAYMHKRKKVEPVDMEEDDDEEIAEKEETRSATKAGLPAKEDHQILTLTNERFLVPEMLFHPADLGMNEAGLAECIVRAVKACHPTLHPVMYSNVLLTGGSTLFNGFKERLENELRPLVPDEFEVNVQSVDDPLLAAWKGGSMLAASQDFHTAAITKREYEESGSSRCRRRFMF</sequence>
<keyword evidence="6" id="KW-1185">Reference proteome</keyword>
<feature type="compositionally biased region" description="Acidic residues" evidence="4">
    <location>
        <begin position="287"/>
        <end position="299"/>
    </location>
</feature>